<dbReference type="OrthoDB" id="5555862at2759"/>
<organism evidence="2 3">
    <name type="scientific">Dispira parvispora</name>
    <dbReference type="NCBI Taxonomy" id="1520584"/>
    <lineage>
        <taxon>Eukaryota</taxon>
        <taxon>Fungi</taxon>
        <taxon>Fungi incertae sedis</taxon>
        <taxon>Zoopagomycota</taxon>
        <taxon>Kickxellomycotina</taxon>
        <taxon>Dimargaritomycetes</taxon>
        <taxon>Dimargaritales</taxon>
        <taxon>Dimargaritaceae</taxon>
        <taxon>Dispira</taxon>
    </lineage>
</organism>
<reference evidence="2" key="1">
    <citation type="submission" date="2022-07" db="EMBL/GenBank/DDBJ databases">
        <title>Phylogenomic reconstructions and comparative analyses of Kickxellomycotina fungi.</title>
        <authorList>
            <person name="Reynolds N.K."/>
            <person name="Stajich J.E."/>
            <person name="Barry K."/>
            <person name="Grigoriev I.V."/>
            <person name="Crous P."/>
            <person name="Smith M.E."/>
        </authorList>
    </citation>
    <scope>NUCLEOTIDE SEQUENCE</scope>
    <source>
        <strain evidence="2">RSA 1196</strain>
    </source>
</reference>
<feature type="compositionally biased region" description="Polar residues" evidence="1">
    <location>
        <begin position="18"/>
        <end position="30"/>
    </location>
</feature>
<protein>
    <submittedName>
        <fullName evidence="2">Uncharacterized protein</fullName>
    </submittedName>
</protein>
<name>A0A9W8AVB0_9FUNG</name>
<sequence length="263" mass="28975">MAQVPSLENLLQPLSGRTCDSTLLESITSPRSEKQRAGDYSLPAPEKTYVGLTKAEVTLPSFGEMFAQYVPRSPENSPPSSPGSPELVSSPQHPSHSPSASESSYLSEPRLETRPVSQNALHGHASDNLLAYVPMDMDSSEPSESPIVQRHPSPPASPTATPLTSTAYLQAWEHTAYTAIHQLLVSDAEFRRQLLEKVASRASIWRQSMWHTVLDLAPVVLNKIVDQLEALYVIPQRPSVKPDQEFHYALKYLVKQLIVGTTL</sequence>
<dbReference type="EMBL" id="JANBPY010000001">
    <property type="protein sequence ID" value="KAJ1970294.1"/>
    <property type="molecule type" value="Genomic_DNA"/>
</dbReference>
<dbReference type="Proteomes" id="UP001150925">
    <property type="component" value="Unassembled WGS sequence"/>
</dbReference>
<evidence type="ECO:0000256" key="1">
    <source>
        <dbReference type="SAM" id="MobiDB-lite"/>
    </source>
</evidence>
<comment type="caution">
    <text evidence="2">The sequence shown here is derived from an EMBL/GenBank/DDBJ whole genome shotgun (WGS) entry which is preliminary data.</text>
</comment>
<keyword evidence="3" id="KW-1185">Reference proteome</keyword>
<feature type="region of interest" description="Disordered" evidence="1">
    <location>
        <begin position="69"/>
        <end position="123"/>
    </location>
</feature>
<accession>A0A9W8AVB0</accession>
<feature type="compositionally biased region" description="Low complexity" evidence="1">
    <location>
        <begin position="83"/>
        <end position="108"/>
    </location>
</feature>
<gene>
    <name evidence="2" type="ORF">IWQ62_000021</name>
</gene>
<dbReference type="AlphaFoldDB" id="A0A9W8AVB0"/>
<evidence type="ECO:0000313" key="3">
    <source>
        <dbReference type="Proteomes" id="UP001150925"/>
    </source>
</evidence>
<feature type="region of interest" description="Disordered" evidence="1">
    <location>
        <begin position="136"/>
        <end position="162"/>
    </location>
</feature>
<proteinExistence type="predicted"/>
<evidence type="ECO:0000313" key="2">
    <source>
        <dbReference type="EMBL" id="KAJ1970294.1"/>
    </source>
</evidence>
<feature type="region of interest" description="Disordered" evidence="1">
    <location>
        <begin position="1"/>
        <end position="45"/>
    </location>
</feature>